<gene>
    <name evidence="7" type="ORF">GJJ30_17965</name>
</gene>
<keyword evidence="3" id="KW-0479">Metal-binding</keyword>
<dbReference type="GO" id="GO:0046872">
    <property type="term" value="F:metal ion binding"/>
    <property type="evidence" value="ECO:0007669"/>
    <property type="project" value="UniProtKB-KW"/>
</dbReference>
<comment type="caution">
    <text evidence="7">The sequence shown here is derived from an EMBL/GenBank/DDBJ whole genome shotgun (WGS) entry which is preliminary data.</text>
</comment>
<dbReference type="PROSITE" id="PS01033">
    <property type="entry name" value="GLOBIN"/>
    <property type="match status" value="1"/>
</dbReference>
<evidence type="ECO:0000313" key="8">
    <source>
        <dbReference type="Proteomes" id="UP000441754"/>
    </source>
</evidence>
<evidence type="ECO:0000256" key="2">
    <source>
        <dbReference type="ARBA" id="ARBA00022621"/>
    </source>
</evidence>
<protein>
    <submittedName>
        <fullName evidence="7">Hemin receptor</fullName>
    </submittedName>
</protein>
<evidence type="ECO:0000313" key="7">
    <source>
        <dbReference type="EMBL" id="MRS63192.1"/>
    </source>
</evidence>
<dbReference type="GO" id="GO:0046210">
    <property type="term" value="P:nitric oxide catabolic process"/>
    <property type="evidence" value="ECO:0007669"/>
    <property type="project" value="TreeGrafter"/>
</dbReference>
<feature type="domain" description="Globin" evidence="6">
    <location>
        <begin position="1"/>
        <end position="134"/>
    </location>
</feature>
<dbReference type="GO" id="GO:0020037">
    <property type="term" value="F:heme binding"/>
    <property type="evidence" value="ECO:0007669"/>
    <property type="project" value="InterPro"/>
</dbReference>
<dbReference type="GO" id="GO:0008941">
    <property type="term" value="F:nitric oxide dioxygenase NAD(P)H activity"/>
    <property type="evidence" value="ECO:0007669"/>
    <property type="project" value="TreeGrafter"/>
</dbReference>
<evidence type="ECO:0000256" key="3">
    <source>
        <dbReference type="ARBA" id="ARBA00022723"/>
    </source>
</evidence>
<comment type="similarity">
    <text evidence="5">Belongs to the globin family.</text>
</comment>
<dbReference type="GO" id="GO:0071500">
    <property type="term" value="P:cellular response to nitrosative stress"/>
    <property type="evidence" value="ECO:0007669"/>
    <property type="project" value="TreeGrafter"/>
</dbReference>
<name>A0A7K0EN85_9BACT</name>
<dbReference type="PANTHER" id="PTHR43396">
    <property type="entry name" value="FLAVOHEMOPROTEIN"/>
    <property type="match status" value="1"/>
</dbReference>
<dbReference type="Pfam" id="PF00042">
    <property type="entry name" value="Globin"/>
    <property type="match status" value="1"/>
</dbReference>
<dbReference type="RefSeq" id="WP_154176569.1">
    <property type="nucleotide sequence ID" value="NZ_WJXZ01000011.1"/>
</dbReference>
<evidence type="ECO:0000256" key="5">
    <source>
        <dbReference type="RuleBase" id="RU000356"/>
    </source>
</evidence>
<organism evidence="7 8">
    <name type="scientific">Larkinella terrae</name>
    <dbReference type="NCBI Taxonomy" id="2025311"/>
    <lineage>
        <taxon>Bacteria</taxon>
        <taxon>Pseudomonadati</taxon>
        <taxon>Bacteroidota</taxon>
        <taxon>Cytophagia</taxon>
        <taxon>Cytophagales</taxon>
        <taxon>Spirosomataceae</taxon>
        <taxon>Larkinella</taxon>
    </lineage>
</organism>
<dbReference type="SUPFAM" id="SSF46458">
    <property type="entry name" value="Globin-like"/>
    <property type="match status" value="1"/>
</dbReference>
<evidence type="ECO:0000256" key="1">
    <source>
        <dbReference type="ARBA" id="ARBA00022617"/>
    </source>
</evidence>
<dbReference type="InterPro" id="IPR009050">
    <property type="entry name" value="Globin-like_sf"/>
</dbReference>
<keyword evidence="8" id="KW-1185">Reference proteome</keyword>
<reference evidence="7 8" key="1">
    <citation type="journal article" date="2018" name="Antonie Van Leeuwenhoek">
        <title>Larkinella terrae sp. nov., isolated from soil on Jeju Island, South Korea.</title>
        <authorList>
            <person name="Ten L.N."/>
            <person name="Jeon J."/>
            <person name="Park S.J."/>
            <person name="Park S."/>
            <person name="Lee S.Y."/>
            <person name="Kim M.K."/>
            <person name="Jung H.Y."/>
        </authorList>
    </citation>
    <scope>NUCLEOTIDE SEQUENCE [LARGE SCALE GENOMIC DNA]</scope>
    <source>
        <strain evidence="7 8">KCTC 52001</strain>
    </source>
</reference>
<dbReference type="InterPro" id="IPR000971">
    <property type="entry name" value="Globin"/>
</dbReference>
<dbReference type="PRINTS" id="PR00188">
    <property type="entry name" value="PLANTGLOBIN"/>
</dbReference>
<dbReference type="GO" id="GO:0005344">
    <property type="term" value="F:oxygen carrier activity"/>
    <property type="evidence" value="ECO:0007669"/>
    <property type="project" value="UniProtKB-KW"/>
</dbReference>
<dbReference type="GO" id="GO:0071949">
    <property type="term" value="F:FAD binding"/>
    <property type="evidence" value="ECO:0007669"/>
    <property type="project" value="TreeGrafter"/>
</dbReference>
<evidence type="ECO:0000259" key="6">
    <source>
        <dbReference type="PROSITE" id="PS01033"/>
    </source>
</evidence>
<keyword evidence="4" id="KW-0408">Iron</keyword>
<keyword evidence="5" id="KW-0813">Transport</keyword>
<dbReference type="Gene3D" id="1.10.490.10">
    <property type="entry name" value="Globins"/>
    <property type="match status" value="1"/>
</dbReference>
<dbReference type="Proteomes" id="UP000441754">
    <property type="component" value="Unassembled WGS sequence"/>
</dbReference>
<dbReference type="OrthoDB" id="9801223at2"/>
<dbReference type="AlphaFoldDB" id="A0A7K0EN85"/>
<evidence type="ECO:0000256" key="4">
    <source>
        <dbReference type="ARBA" id="ARBA00023004"/>
    </source>
</evidence>
<proteinExistence type="inferred from homology"/>
<sequence length="137" mass="15998">MNDRQILLIKYSWSYILPQAQQTGQRFYVKLFELSPALQPMFRNDPELQARKFIAMMTLLVRRLQHARDLTYELEALSRRHVRYGTQATDYAPVGLALFWTLSQTLGDRWTGEIQSAWRELYTAISNAMVTATRQPG</sequence>
<keyword evidence="1 5" id="KW-0349">Heme</keyword>
<keyword evidence="7" id="KW-0675">Receptor</keyword>
<accession>A0A7K0EN85</accession>
<dbReference type="PANTHER" id="PTHR43396:SF3">
    <property type="entry name" value="FLAVOHEMOPROTEIN"/>
    <property type="match status" value="1"/>
</dbReference>
<dbReference type="GO" id="GO:0019825">
    <property type="term" value="F:oxygen binding"/>
    <property type="evidence" value="ECO:0007669"/>
    <property type="project" value="InterPro"/>
</dbReference>
<keyword evidence="2 5" id="KW-0561">Oxygen transport</keyword>
<dbReference type="EMBL" id="WJXZ01000011">
    <property type="protein sequence ID" value="MRS63192.1"/>
    <property type="molecule type" value="Genomic_DNA"/>
</dbReference>
<dbReference type="InterPro" id="IPR012292">
    <property type="entry name" value="Globin/Proto"/>
</dbReference>